<keyword evidence="1" id="KW-1133">Transmembrane helix</keyword>
<reference evidence="2 3" key="1">
    <citation type="submission" date="2019-06" db="EMBL/GenBank/DDBJ databases">
        <authorList>
            <person name="Srinivasan S."/>
        </authorList>
    </citation>
    <scope>NUCLEOTIDE SEQUENCE [LARGE SCALE GENOMIC DNA]</scope>
    <source>
        <strain evidence="2 3">17J68-5</strain>
    </source>
</reference>
<keyword evidence="3" id="KW-1185">Reference proteome</keyword>
<keyword evidence="1" id="KW-0472">Membrane</keyword>
<dbReference type="RefSeq" id="WP_139513864.1">
    <property type="nucleotide sequence ID" value="NZ_CP040896.1"/>
</dbReference>
<protein>
    <submittedName>
        <fullName evidence="2">DUF2975 domain-containing protein</fullName>
    </submittedName>
</protein>
<keyword evidence="1" id="KW-0812">Transmembrane</keyword>
<sequence length="217" mass="23925">MNRTTVILIKVIRFLILVICVLGAIAAAFYLFINVFDPQQPGDVVTLNVQQPLAGWESQLKATQQHVATGKGAQVVSRAANGTFVYREANAAKRLLLRLMNSSPQPFPYVVATLTMCILIYLILRDIKPGAPFTPVNVRRLRWLGILLIVCDLYSRTSTWWLNKQLAALAPAGSHLTSVSYFNSSLLANWLVGVMLLILAAGYQRGVELAEDAELTV</sequence>
<evidence type="ECO:0000313" key="3">
    <source>
        <dbReference type="Proteomes" id="UP000305398"/>
    </source>
</evidence>
<feature type="transmembrane region" description="Helical" evidence="1">
    <location>
        <begin position="106"/>
        <end position="124"/>
    </location>
</feature>
<dbReference type="OrthoDB" id="663192at2"/>
<evidence type="ECO:0000256" key="1">
    <source>
        <dbReference type="SAM" id="Phobius"/>
    </source>
</evidence>
<dbReference type="EMBL" id="CP040896">
    <property type="protein sequence ID" value="QDA58842.1"/>
    <property type="molecule type" value="Genomic_DNA"/>
</dbReference>
<accession>A0A5B7ZYE1</accession>
<gene>
    <name evidence="2" type="ORF">FHG12_01450</name>
</gene>
<dbReference type="KEGG" id="hyj:FHG12_01450"/>
<feature type="transmembrane region" description="Helical" evidence="1">
    <location>
        <begin position="12"/>
        <end position="33"/>
    </location>
</feature>
<dbReference type="Proteomes" id="UP000305398">
    <property type="component" value="Chromosome"/>
</dbReference>
<name>A0A5B7ZYE1_9BACT</name>
<evidence type="ECO:0000313" key="2">
    <source>
        <dbReference type="EMBL" id="QDA58842.1"/>
    </source>
</evidence>
<organism evidence="2 3">
    <name type="scientific">Hymenobacter jejuensis</name>
    <dbReference type="NCBI Taxonomy" id="2502781"/>
    <lineage>
        <taxon>Bacteria</taxon>
        <taxon>Pseudomonadati</taxon>
        <taxon>Bacteroidota</taxon>
        <taxon>Cytophagia</taxon>
        <taxon>Cytophagales</taxon>
        <taxon>Hymenobacteraceae</taxon>
        <taxon>Hymenobacter</taxon>
    </lineage>
</organism>
<dbReference type="Pfam" id="PF11188">
    <property type="entry name" value="DUF2975"/>
    <property type="match status" value="1"/>
</dbReference>
<feature type="transmembrane region" description="Helical" evidence="1">
    <location>
        <begin position="182"/>
        <end position="203"/>
    </location>
</feature>
<dbReference type="AlphaFoldDB" id="A0A5B7ZYE1"/>
<proteinExistence type="predicted"/>
<dbReference type="InterPro" id="IPR021354">
    <property type="entry name" value="DUF2975"/>
</dbReference>
<feature type="transmembrane region" description="Helical" evidence="1">
    <location>
        <begin position="144"/>
        <end position="162"/>
    </location>
</feature>